<dbReference type="SMART" id="SM00530">
    <property type="entry name" value="HTH_XRE"/>
    <property type="match status" value="1"/>
</dbReference>
<dbReference type="CDD" id="cd00093">
    <property type="entry name" value="HTH_XRE"/>
    <property type="match status" value="1"/>
</dbReference>
<dbReference type="PROSITE" id="PS50943">
    <property type="entry name" value="HTH_CROC1"/>
    <property type="match status" value="1"/>
</dbReference>
<dbReference type="AlphaFoldDB" id="A0A6P2CAJ8"/>
<dbReference type="PANTHER" id="PTHR46797:SF1">
    <property type="entry name" value="METHYLPHOSPHONATE SYNTHASE"/>
    <property type="match status" value="1"/>
</dbReference>
<keyword evidence="1" id="KW-0238">DNA-binding</keyword>
<dbReference type="Pfam" id="PF01381">
    <property type="entry name" value="HTH_3"/>
    <property type="match status" value="1"/>
</dbReference>
<dbReference type="GO" id="GO:0005829">
    <property type="term" value="C:cytosol"/>
    <property type="evidence" value="ECO:0007669"/>
    <property type="project" value="TreeGrafter"/>
</dbReference>
<dbReference type="GO" id="GO:0003677">
    <property type="term" value="F:DNA binding"/>
    <property type="evidence" value="ECO:0007669"/>
    <property type="project" value="UniProtKB-KW"/>
</dbReference>
<proteinExistence type="predicted"/>
<evidence type="ECO:0000256" key="1">
    <source>
        <dbReference type="ARBA" id="ARBA00023125"/>
    </source>
</evidence>
<reference evidence="3 5" key="1">
    <citation type="submission" date="2018-07" db="EMBL/GenBank/DDBJ databases">
        <title>Genome sequence of Rhodococcus rhodnii ATCC 35071 from Rhodnius prolixus.</title>
        <authorList>
            <person name="Patel V."/>
            <person name="Vogel K.J."/>
        </authorList>
    </citation>
    <scope>NUCLEOTIDE SEQUENCE [LARGE SCALE GENOMIC DNA]</scope>
    <source>
        <strain evidence="3 5">ATCC 35071</strain>
    </source>
</reference>
<dbReference type="Gene3D" id="1.10.260.40">
    <property type="entry name" value="lambda repressor-like DNA-binding domains"/>
    <property type="match status" value="1"/>
</dbReference>
<dbReference type="EMBL" id="QRCM01000003">
    <property type="protein sequence ID" value="TXG88269.1"/>
    <property type="molecule type" value="Genomic_DNA"/>
</dbReference>
<gene>
    <name evidence="4" type="ORF">DW322_00025</name>
    <name evidence="3" type="ORF">DW322_21540</name>
</gene>
<sequence length="86" mass="9701">MEHETERVTAAIAAELRAARARRGMTRDELAERAGVSRSAVFRIERGERVVRMDQLFQLAAALDADPADILQQAQIQLRRQAERGE</sequence>
<dbReference type="RefSeq" id="WP_143153988.1">
    <property type="nucleotide sequence ID" value="NZ_QRCM01000001.1"/>
</dbReference>
<dbReference type="Proteomes" id="UP000471120">
    <property type="component" value="Unassembled WGS sequence"/>
</dbReference>
<feature type="domain" description="HTH cro/C1-type" evidence="2">
    <location>
        <begin position="16"/>
        <end position="70"/>
    </location>
</feature>
<dbReference type="InterPro" id="IPR050807">
    <property type="entry name" value="TransReg_Diox_bact_type"/>
</dbReference>
<dbReference type="InterPro" id="IPR010982">
    <property type="entry name" value="Lambda_DNA-bd_dom_sf"/>
</dbReference>
<evidence type="ECO:0000313" key="5">
    <source>
        <dbReference type="Proteomes" id="UP000471120"/>
    </source>
</evidence>
<organism evidence="3 5">
    <name type="scientific">Rhodococcus rhodnii</name>
    <dbReference type="NCBI Taxonomy" id="38312"/>
    <lineage>
        <taxon>Bacteria</taxon>
        <taxon>Bacillati</taxon>
        <taxon>Actinomycetota</taxon>
        <taxon>Actinomycetes</taxon>
        <taxon>Mycobacteriales</taxon>
        <taxon>Nocardiaceae</taxon>
        <taxon>Rhodococcus</taxon>
    </lineage>
</organism>
<comment type="caution">
    <text evidence="3">The sequence shown here is derived from an EMBL/GenBank/DDBJ whole genome shotgun (WGS) entry which is preliminary data.</text>
</comment>
<evidence type="ECO:0000313" key="3">
    <source>
        <dbReference type="EMBL" id="TXG88269.1"/>
    </source>
</evidence>
<name>A0A6P2CAJ8_9NOCA</name>
<evidence type="ECO:0000313" key="4">
    <source>
        <dbReference type="EMBL" id="TXG88923.1"/>
    </source>
</evidence>
<dbReference type="PANTHER" id="PTHR46797">
    <property type="entry name" value="HTH-TYPE TRANSCRIPTIONAL REGULATOR"/>
    <property type="match status" value="1"/>
</dbReference>
<dbReference type="SUPFAM" id="SSF47413">
    <property type="entry name" value="lambda repressor-like DNA-binding domains"/>
    <property type="match status" value="1"/>
</dbReference>
<dbReference type="InterPro" id="IPR001387">
    <property type="entry name" value="Cro/C1-type_HTH"/>
</dbReference>
<protein>
    <submittedName>
        <fullName evidence="3">XRE family transcriptional regulator</fullName>
    </submittedName>
</protein>
<evidence type="ECO:0000259" key="2">
    <source>
        <dbReference type="PROSITE" id="PS50943"/>
    </source>
</evidence>
<accession>A0A6P2CAJ8</accession>
<dbReference type="EMBL" id="QRCM01000001">
    <property type="protein sequence ID" value="TXG88923.1"/>
    <property type="molecule type" value="Genomic_DNA"/>
</dbReference>
<dbReference type="GO" id="GO:0003700">
    <property type="term" value="F:DNA-binding transcription factor activity"/>
    <property type="evidence" value="ECO:0007669"/>
    <property type="project" value="TreeGrafter"/>
</dbReference>